<dbReference type="EMBL" id="CADIKM010000003">
    <property type="protein sequence ID" value="CAB3779665.1"/>
    <property type="molecule type" value="Genomic_DNA"/>
</dbReference>
<sequence>MRRVSAPPEPGIPATPGAPRNDWQTIRALLPYLADYRGRVALALTCLIGAKLTNLGVPIVMKAIIDHLSAARHLTDLARTQHQSSLSVLGGLGALVISYAAVRLSTSLLTELREILFAKVTQSAARKIALQVFEHLHALSLRFHLDRQTGGMSRDIERGTRGVQSLISYSLYNILPTIVEVTLVLGFFIFKYEPYYAIVTLIALAAYIFFTIRVTEWRTHFRRTMNELDSKANARAIDSLLNYETVKYFGNERYEAERYDVNLQHYRRAAVQSQQSLSMLNLGQQAIIALCMVLILWRAVNGVMAGHLTLGDLVLINTFMLQLYIPLNFLGAVYRDLKQSLTDMDRMFGLINVAREVADKPDAPALALAGGTVRFDRVNFSYEPARRILKDVDFTIAAGTTTAVVGHSGSGKSTLSRLLFRFYDLDLDRASGGGIMIDGQDIRDVTQDSLRAAIGIVPQDTVLFNDTIYYNIAYGRPSATRDEVIAAARAAHIHDFIEGLPAGYETTVGERGLKLSGGEKQRVAIARTVLKNPCILIFDEATSALDSKSERAIQHELGHIAQNRTTLMIAHRLSTIVHAEQILVMDHGRIVERGTHDTLLAMGGLYAQMWSLQQRAQAATEQAVEALEAAGETLGGESAAKEGDAGAKVASKKAADQAADARTSPVIEAGVGR</sequence>
<dbReference type="CDD" id="cd18582">
    <property type="entry name" value="ABC_6TM_ATM1_ABCB7"/>
    <property type="match status" value="1"/>
</dbReference>
<dbReference type="Gene3D" id="1.20.1560.10">
    <property type="entry name" value="ABC transporter type 1, transmembrane domain"/>
    <property type="match status" value="1"/>
</dbReference>
<feature type="transmembrane region" description="Helical" evidence="11">
    <location>
        <begin position="314"/>
        <end position="334"/>
    </location>
</feature>
<evidence type="ECO:0000256" key="7">
    <source>
        <dbReference type="ARBA" id="ARBA00022840"/>
    </source>
</evidence>
<evidence type="ECO:0000256" key="9">
    <source>
        <dbReference type="ARBA" id="ARBA00023136"/>
    </source>
</evidence>
<keyword evidence="4" id="KW-0997">Cell inner membrane</keyword>
<keyword evidence="3" id="KW-1003">Cell membrane</keyword>
<dbReference type="InterPro" id="IPR027417">
    <property type="entry name" value="P-loop_NTPase"/>
</dbReference>
<organism evidence="14 15">
    <name type="scientific">Pararobbsia alpina</name>
    <dbReference type="NCBI Taxonomy" id="621374"/>
    <lineage>
        <taxon>Bacteria</taxon>
        <taxon>Pseudomonadati</taxon>
        <taxon>Pseudomonadota</taxon>
        <taxon>Betaproteobacteria</taxon>
        <taxon>Burkholderiales</taxon>
        <taxon>Burkholderiaceae</taxon>
        <taxon>Pararobbsia</taxon>
    </lineage>
</organism>
<dbReference type="PANTHER" id="PTHR24221:SF402">
    <property type="entry name" value="IRON-SULFUR CLUSTERS TRANSPORTER ABCB7, MITOCHONDRIAL"/>
    <property type="match status" value="1"/>
</dbReference>
<keyword evidence="6" id="KW-0547">Nucleotide-binding</keyword>
<evidence type="ECO:0000256" key="3">
    <source>
        <dbReference type="ARBA" id="ARBA00022475"/>
    </source>
</evidence>
<feature type="transmembrane region" description="Helical" evidence="11">
    <location>
        <begin position="195"/>
        <end position="215"/>
    </location>
</feature>
<dbReference type="Proteomes" id="UP000494115">
    <property type="component" value="Unassembled WGS sequence"/>
</dbReference>
<evidence type="ECO:0000256" key="10">
    <source>
        <dbReference type="SAM" id="MobiDB-lite"/>
    </source>
</evidence>
<dbReference type="AlphaFoldDB" id="A0A6S7B535"/>
<evidence type="ECO:0000256" key="4">
    <source>
        <dbReference type="ARBA" id="ARBA00022519"/>
    </source>
</evidence>
<feature type="transmembrane region" description="Helical" evidence="11">
    <location>
        <begin position="166"/>
        <end position="189"/>
    </location>
</feature>
<evidence type="ECO:0000256" key="11">
    <source>
        <dbReference type="SAM" id="Phobius"/>
    </source>
</evidence>
<feature type="domain" description="ABC transmembrane type-1" evidence="13">
    <location>
        <begin position="41"/>
        <end position="339"/>
    </location>
</feature>
<dbReference type="GO" id="GO:0005886">
    <property type="term" value="C:plasma membrane"/>
    <property type="evidence" value="ECO:0007669"/>
    <property type="project" value="UniProtKB-SubCell"/>
</dbReference>
<evidence type="ECO:0000259" key="12">
    <source>
        <dbReference type="PROSITE" id="PS50893"/>
    </source>
</evidence>
<feature type="region of interest" description="Disordered" evidence="10">
    <location>
        <begin position="634"/>
        <end position="673"/>
    </location>
</feature>
<protein>
    <submittedName>
        <fullName evidence="14">ATM1-type heavy metal exporter</fullName>
    </submittedName>
</protein>
<name>A0A6S7B535_9BURK</name>
<feature type="transmembrane region" description="Helical" evidence="11">
    <location>
        <begin position="286"/>
        <end position="308"/>
    </location>
</feature>
<keyword evidence="9 11" id="KW-0472">Membrane</keyword>
<evidence type="ECO:0000313" key="15">
    <source>
        <dbReference type="Proteomes" id="UP000494115"/>
    </source>
</evidence>
<dbReference type="Pfam" id="PF00005">
    <property type="entry name" value="ABC_tran"/>
    <property type="match status" value="1"/>
</dbReference>
<keyword evidence="15" id="KW-1185">Reference proteome</keyword>
<dbReference type="FunFam" id="3.40.50.300:FF:000186">
    <property type="entry name" value="ATP-binding cassette sub-family B member 7, mitochondrial"/>
    <property type="match status" value="1"/>
</dbReference>
<evidence type="ECO:0000256" key="6">
    <source>
        <dbReference type="ARBA" id="ARBA00022741"/>
    </source>
</evidence>
<dbReference type="GO" id="GO:0140359">
    <property type="term" value="F:ABC-type transporter activity"/>
    <property type="evidence" value="ECO:0007669"/>
    <property type="project" value="InterPro"/>
</dbReference>
<dbReference type="GO" id="GO:0005524">
    <property type="term" value="F:ATP binding"/>
    <property type="evidence" value="ECO:0007669"/>
    <property type="project" value="UniProtKB-KW"/>
</dbReference>
<keyword evidence="2" id="KW-0813">Transport</keyword>
<dbReference type="GO" id="GO:0006879">
    <property type="term" value="P:intracellular iron ion homeostasis"/>
    <property type="evidence" value="ECO:0007669"/>
    <property type="project" value="TreeGrafter"/>
</dbReference>
<dbReference type="Gene3D" id="3.40.50.300">
    <property type="entry name" value="P-loop containing nucleotide triphosphate hydrolases"/>
    <property type="match status" value="1"/>
</dbReference>
<dbReference type="Pfam" id="PF00664">
    <property type="entry name" value="ABC_membrane"/>
    <property type="match status" value="1"/>
</dbReference>
<accession>A0A6S7B535</accession>
<dbReference type="SMART" id="SM00382">
    <property type="entry name" value="AAA"/>
    <property type="match status" value="1"/>
</dbReference>
<dbReference type="PROSITE" id="PS00211">
    <property type="entry name" value="ABC_TRANSPORTER_1"/>
    <property type="match status" value="1"/>
</dbReference>
<dbReference type="PANTHER" id="PTHR24221">
    <property type="entry name" value="ATP-BINDING CASSETTE SUB-FAMILY B"/>
    <property type="match status" value="1"/>
</dbReference>
<evidence type="ECO:0000256" key="8">
    <source>
        <dbReference type="ARBA" id="ARBA00022989"/>
    </source>
</evidence>
<dbReference type="SUPFAM" id="SSF90123">
    <property type="entry name" value="ABC transporter transmembrane region"/>
    <property type="match status" value="1"/>
</dbReference>
<dbReference type="InterPro" id="IPR003439">
    <property type="entry name" value="ABC_transporter-like_ATP-bd"/>
</dbReference>
<keyword evidence="7" id="KW-0067">ATP-binding</keyword>
<dbReference type="GO" id="GO:0016887">
    <property type="term" value="F:ATP hydrolysis activity"/>
    <property type="evidence" value="ECO:0007669"/>
    <property type="project" value="InterPro"/>
</dbReference>
<comment type="subcellular location">
    <subcellularLocation>
        <location evidence="1">Cell membrane</location>
        <topology evidence="1">Multi-pass membrane protein</topology>
    </subcellularLocation>
</comment>
<dbReference type="InterPro" id="IPR039421">
    <property type="entry name" value="Type_1_exporter"/>
</dbReference>
<dbReference type="SUPFAM" id="SSF52540">
    <property type="entry name" value="P-loop containing nucleoside triphosphate hydrolases"/>
    <property type="match status" value="1"/>
</dbReference>
<dbReference type="InterPro" id="IPR017871">
    <property type="entry name" value="ABC_transporter-like_CS"/>
</dbReference>
<feature type="domain" description="ABC transporter" evidence="12">
    <location>
        <begin position="373"/>
        <end position="612"/>
    </location>
</feature>
<gene>
    <name evidence="14" type="primary">atm1_1</name>
    <name evidence="14" type="ORF">LMG28138_00872</name>
</gene>
<dbReference type="PROSITE" id="PS50893">
    <property type="entry name" value="ABC_TRANSPORTER_2"/>
    <property type="match status" value="1"/>
</dbReference>
<dbReference type="InterPro" id="IPR036640">
    <property type="entry name" value="ABC1_TM_sf"/>
</dbReference>
<evidence type="ECO:0000256" key="5">
    <source>
        <dbReference type="ARBA" id="ARBA00022692"/>
    </source>
</evidence>
<keyword evidence="8 11" id="KW-1133">Transmembrane helix</keyword>
<keyword evidence="5 11" id="KW-0812">Transmembrane</keyword>
<dbReference type="InterPro" id="IPR011527">
    <property type="entry name" value="ABC1_TM_dom"/>
</dbReference>
<proteinExistence type="predicted"/>
<evidence type="ECO:0000259" key="13">
    <source>
        <dbReference type="PROSITE" id="PS50929"/>
    </source>
</evidence>
<evidence type="ECO:0000256" key="1">
    <source>
        <dbReference type="ARBA" id="ARBA00004651"/>
    </source>
</evidence>
<dbReference type="PROSITE" id="PS50929">
    <property type="entry name" value="ABC_TM1F"/>
    <property type="match status" value="1"/>
</dbReference>
<reference evidence="14 15" key="1">
    <citation type="submission" date="2020-04" db="EMBL/GenBank/DDBJ databases">
        <authorList>
            <person name="De Canck E."/>
        </authorList>
    </citation>
    <scope>NUCLEOTIDE SEQUENCE [LARGE SCALE GENOMIC DNA]</scope>
    <source>
        <strain evidence="14 15">LMG 28138</strain>
    </source>
</reference>
<evidence type="ECO:0000313" key="14">
    <source>
        <dbReference type="EMBL" id="CAB3779665.1"/>
    </source>
</evidence>
<dbReference type="InterPro" id="IPR003593">
    <property type="entry name" value="AAA+_ATPase"/>
</dbReference>
<evidence type="ECO:0000256" key="2">
    <source>
        <dbReference type="ARBA" id="ARBA00022448"/>
    </source>
</evidence>